<dbReference type="GO" id="GO:0022857">
    <property type="term" value="F:transmembrane transporter activity"/>
    <property type="evidence" value="ECO:0007669"/>
    <property type="project" value="InterPro"/>
</dbReference>
<evidence type="ECO:0000256" key="3">
    <source>
        <dbReference type="ARBA" id="ARBA00022475"/>
    </source>
</evidence>
<dbReference type="InterPro" id="IPR011701">
    <property type="entry name" value="MFS"/>
</dbReference>
<evidence type="ECO:0000256" key="7">
    <source>
        <dbReference type="SAM" id="Phobius"/>
    </source>
</evidence>
<dbReference type="EMBL" id="CVOU01000005">
    <property type="protein sequence ID" value="CRI12935.1"/>
    <property type="molecule type" value="Genomic_DNA"/>
</dbReference>
<dbReference type="InterPro" id="IPR004638">
    <property type="entry name" value="EmrB-like"/>
</dbReference>
<keyword evidence="5 7" id="KW-1133">Transmembrane helix</keyword>
<feature type="transmembrane region" description="Helical" evidence="7">
    <location>
        <begin position="137"/>
        <end position="161"/>
    </location>
</feature>
<feature type="transmembrane region" description="Helical" evidence="7">
    <location>
        <begin position="228"/>
        <end position="246"/>
    </location>
</feature>
<evidence type="ECO:0000313" key="9">
    <source>
        <dbReference type="EMBL" id="CRI12935.1"/>
    </source>
</evidence>
<dbReference type="RefSeq" id="WP_031787954.1">
    <property type="nucleotide sequence ID" value="NZ_AP018562.1"/>
</dbReference>
<dbReference type="NCBIfam" id="TIGR00711">
    <property type="entry name" value="efflux_EmrB"/>
    <property type="match status" value="1"/>
</dbReference>
<keyword evidence="4 7" id="KW-0812">Transmembrane</keyword>
<dbReference type="CDD" id="cd17503">
    <property type="entry name" value="MFS_LmrB_MDR_like"/>
    <property type="match status" value="1"/>
</dbReference>
<organism evidence="9 10">
    <name type="scientific">Staphylococcus argenteus</name>
    <dbReference type="NCBI Taxonomy" id="985002"/>
    <lineage>
        <taxon>Bacteria</taxon>
        <taxon>Bacillati</taxon>
        <taxon>Bacillota</taxon>
        <taxon>Bacilli</taxon>
        <taxon>Bacillales</taxon>
        <taxon>Staphylococcaceae</taxon>
        <taxon>Staphylococcus</taxon>
    </lineage>
</organism>
<dbReference type="AlphaFoldDB" id="A0A7U7JR08"/>
<feature type="transmembrane region" description="Helical" evidence="7">
    <location>
        <begin position="298"/>
        <end position="321"/>
    </location>
</feature>
<keyword evidence="10" id="KW-1185">Reference proteome</keyword>
<evidence type="ECO:0000256" key="6">
    <source>
        <dbReference type="ARBA" id="ARBA00023136"/>
    </source>
</evidence>
<feature type="transmembrane region" description="Helical" evidence="7">
    <location>
        <begin position="110"/>
        <end position="130"/>
    </location>
</feature>
<feature type="domain" description="Major facilitator superfamily (MFS) profile" evidence="8">
    <location>
        <begin position="14"/>
        <end position="473"/>
    </location>
</feature>
<proteinExistence type="predicted"/>
<protein>
    <submittedName>
        <fullName evidence="9">Putative transport protein</fullName>
    </submittedName>
</protein>
<keyword evidence="3" id="KW-1003">Cell membrane</keyword>
<evidence type="ECO:0000256" key="1">
    <source>
        <dbReference type="ARBA" id="ARBA00004651"/>
    </source>
</evidence>
<gene>
    <name evidence="9" type="ORF">BN1326_130002</name>
</gene>
<dbReference type="PROSITE" id="PS50850">
    <property type="entry name" value="MFS"/>
    <property type="match status" value="1"/>
</dbReference>
<evidence type="ECO:0000256" key="4">
    <source>
        <dbReference type="ARBA" id="ARBA00022692"/>
    </source>
</evidence>
<dbReference type="PRINTS" id="PR01036">
    <property type="entry name" value="TCRTETB"/>
</dbReference>
<feature type="transmembrane region" description="Helical" evidence="7">
    <location>
        <begin position="441"/>
        <end position="468"/>
    </location>
</feature>
<feature type="transmembrane region" description="Helical" evidence="7">
    <location>
        <begin position="203"/>
        <end position="222"/>
    </location>
</feature>
<feature type="transmembrane region" description="Helical" evidence="7">
    <location>
        <begin position="167"/>
        <end position="191"/>
    </location>
</feature>
<dbReference type="PANTHER" id="PTHR42718">
    <property type="entry name" value="MAJOR FACILITATOR SUPERFAMILY MULTIDRUG TRANSPORTER MFSC"/>
    <property type="match status" value="1"/>
</dbReference>
<feature type="transmembrane region" description="Helical" evidence="7">
    <location>
        <begin position="79"/>
        <end position="98"/>
    </location>
</feature>
<feature type="transmembrane region" description="Helical" evidence="7">
    <location>
        <begin position="52"/>
        <end position="72"/>
    </location>
</feature>
<dbReference type="Gene3D" id="1.20.1250.20">
    <property type="entry name" value="MFS general substrate transporter like domains"/>
    <property type="match status" value="1"/>
</dbReference>
<dbReference type="Proteomes" id="UP000236509">
    <property type="component" value="Unassembled WGS sequence"/>
</dbReference>
<dbReference type="InterPro" id="IPR036259">
    <property type="entry name" value="MFS_trans_sf"/>
</dbReference>
<dbReference type="GO" id="GO:0005886">
    <property type="term" value="C:plasma membrane"/>
    <property type="evidence" value="ECO:0007669"/>
    <property type="project" value="UniProtKB-SubCell"/>
</dbReference>
<name>A0A7U7JR08_9STAP</name>
<keyword evidence="6 7" id="KW-0472">Membrane</keyword>
<comment type="subcellular location">
    <subcellularLocation>
        <location evidence="1">Cell membrane</location>
        <topology evidence="1">Multi-pass membrane protein</topology>
    </subcellularLocation>
</comment>
<comment type="caution">
    <text evidence="9">The sequence shown here is derived from an EMBL/GenBank/DDBJ whole genome shotgun (WGS) entry which is preliminary data.</text>
</comment>
<evidence type="ECO:0000256" key="5">
    <source>
        <dbReference type="ARBA" id="ARBA00022989"/>
    </source>
</evidence>
<reference evidence="9 10" key="1">
    <citation type="submission" date="2015-04" db="EMBL/GenBank/DDBJ databases">
        <authorList>
            <person name="Cao L."/>
            <person name="Gao C.H."/>
        </authorList>
    </citation>
    <scope>NUCLEOTIDE SEQUENCE [LARGE SCALE GENOMIC DNA]</scope>
    <source>
        <strain evidence="9 10">SH3</strain>
    </source>
</reference>
<feature type="transmembrane region" description="Helical" evidence="7">
    <location>
        <begin position="359"/>
        <end position="378"/>
    </location>
</feature>
<accession>A0A7U7JR08</accession>
<dbReference type="PANTHER" id="PTHR42718:SF24">
    <property type="entry name" value="MAJOR FACILITATOR SUPERFAMILY (MFS) PROFILE DOMAIN-CONTAINING PROTEIN"/>
    <property type="match status" value="1"/>
</dbReference>
<keyword evidence="2" id="KW-0813">Transport</keyword>
<dbReference type="InterPro" id="IPR020846">
    <property type="entry name" value="MFS_dom"/>
</dbReference>
<feature type="transmembrane region" description="Helical" evidence="7">
    <location>
        <begin position="333"/>
        <end position="353"/>
    </location>
</feature>
<dbReference type="Gene3D" id="1.20.1720.10">
    <property type="entry name" value="Multidrug resistance protein D"/>
    <property type="match status" value="1"/>
</dbReference>
<sequence length="481" mass="52589">MSNVQLSTRRRNFIVAVMLISAFVAILNQTLLNTALPSIMRELNINESTSQWLVTGFMLVNGVMIPLTAYLMDRIKTKPIYLAAMGTFLIGSIVAAIAPNFGVLMLARVIQAMGAGVLMPLMQFTLFTLFSKEHRGFAMGLAGLVIQFAPAIGPTVTGLIIDQASWRVPFIIIVGIALVAFVFGLVTISSYNEVKYTKLDKRSVMYSTIGFGLMLYAFSSAGDLGFNSPIVISVMLISSLIIYLFIRRQFNISNPLLNLSVFKNRTFAFCTMSSMIIMMSMVGPALLIPLYVQNSLALSALLSGLVIMPGAIINGIMSVFTGKFYDKYGPRPLIYTGFTILTITTIMLCFLHTDTSYTYLIIVYAIRMFSVSLLMMPINTTGINSLKNEEISHGTAIMNFGRVMAGSLGTALMVTLMSFGAKIFSTSSSSSHLSGTEIKQQAIAIGVDISFAFVSVLVIIAFAISLFIKESETLETNRRKF</sequence>
<evidence type="ECO:0000313" key="10">
    <source>
        <dbReference type="Proteomes" id="UP000236509"/>
    </source>
</evidence>
<dbReference type="SUPFAM" id="SSF103473">
    <property type="entry name" value="MFS general substrate transporter"/>
    <property type="match status" value="1"/>
</dbReference>
<evidence type="ECO:0000256" key="2">
    <source>
        <dbReference type="ARBA" id="ARBA00022448"/>
    </source>
</evidence>
<evidence type="ECO:0000259" key="8">
    <source>
        <dbReference type="PROSITE" id="PS50850"/>
    </source>
</evidence>
<feature type="transmembrane region" description="Helical" evidence="7">
    <location>
        <begin position="399"/>
        <end position="421"/>
    </location>
</feature>
<feature type="transmembrane region" description="Helical" evidence="7">
    <location>
        <begin position="12"/>
        <end position="32"/>
    </location>
</feature>
<dbReference type="Pfam" id="PF07690">
    <property type="entry name" value="MFS_1"/>
    <property type="match status" value="1"/>
</dbReference>
<feature type="transmembrane region" description="Helical" evidence="7">
    <location>
        <begin position="267"/>
        <end position="292"/>
    </location>
</feature>